<dbReference type="CTD" id="2547"/>
<dbReference type="Pfam" id="PF03730">
    <property type="entry name" value="Ku_C"/>
    <property type="match status" value="1"/>
</dbReference>
<dbReference type="InterPro" id="IPR016194">
    <property type="entry name" value="SPOC-like_C_dom_sf"/>
</dbReference>
<dbReference type="InterPro" id="IPR047087">
    <property type="entry name" value="KU70_core_dom"/>
</dbReference>
<dbReference type="InterPro" id="IPR036465">
    <property type="entry name" value="vWFA_dom_sf"/>
</dbReference>
<keyword evidence="5" id="KW-0227">DNA damage</keyword>
<dbReference type="Gene3D" id="4.10.970.10">
    <property type="entry name" value="Ku70, bridge and pillars"/>
    <property type="match status" value="1"/>
</dbReference>
<dbReference type="InterPro" id="IPR027388">
    <property type="entry name" value="Ku70_bridge/pillars_dom_sf"/>
</dbReference>
<evidence type="ECO:0000256" key="4">
    <source>
        <dbReference type="ARBA" id="ARBA00022741"/>
    </source>
</evidence>
<dbReference type="GO" id="GO:0006310">
    <property type="term" value="P:DNA recombination"/>
    <property type="evidence" value="ECO:0007669"/>
    <property type="project" value="UniProtKB-KW"/>
</dbReference>
<reference evidence="17 18" key="1">
    <citation type="submission" date="2025-04" db="UniProtKB">
        <authorList>
            <consortium name="RefSeq"/>
        </authorList>
    </citation>
    <scope>IDENTIFICATION</scope>
    <source>
        <tissue evidence="17 18">Sperm</tissue>
    </source>
</reference>
<dbReference type="GO" id="GO:0043564">
    <property type="term" value="C:Ku70:Ku80 complex"/>
    <property type="evidence" value="ECO:0007669"/>
    <property type="project" value="InterPro"/>
</dbReference>
<dbReference type="RefSeq" id="XP_032826066.1">
    <property type="nucleotide sequence ID" value="XM_032970175.1"/>
</dbReference>
<dbReference type="Pfam" id="PF02735">
    <property type="entry name" value="Ku"/>
    <property type="match status" value="1"/>
</dbReference>
<dbReference type="NCBIfam" id="TIGR00578">
    <property type="entry name" value="ku70"/>
    <property type="match status" value="1"/>
</dbReference>
<dbReference type="Gene3D" id="1.10.720.30">
    <property type="entry name" value="SAP domain"/>
    <property type="match status" value="1"/>
</dbReference>
<dbReference type="KEGG" id="pmrn:116951501"/>
<dbReference type="GO" id="GO:0003678">
    <property type="term" value="F:DNA helicase activity"/>
    <property type="evidence" value="ECO:0007669"/>
    <property type="project" value="UniProtKB-EC"/>
</dbReference>
<keyword evidence="9" id="KW-0238">DNA-binding</keyword>
<comment type="similarity">
    <text evidence="2">Belongs to the ku70 family.</text>
</comment>
<dbReference type="Gene3D" id="1.10.1600.10">
    <property type="match status" value="1"/>
</dbReference>
<dbReference type="PANTHER" id="PTHR12604">
    <property type="entry name" value="KU AUTOANTIGEN DNA HELICASE"/>
    <property type="match status" value="1"/>
</dbReference>
<dbReference type="GO" id="GO:0005524">
    <property type="term" value="F:ATP binding"/>
    <property type="evidence" value="ECO:0007669"/>
    <property type="project" value="UniProtKB-KW"/>
</dbReference>
<comment type="subcellular location">
    <subcellularLocation>
        <location evidence="1">Nucleus</location>
    </subcellularLocation>
</comment>
<dbReference type="GO" id="GO:0003690">
    <property type="term" value="F:double-stranded DNA binding"/>
    <property type="evidence" value="ECO:0007669"/>
    <property type="project" value="TreeGrafter"/>
</dbReference>
<evidence type="ECO:0000313" key="16">
    <source>
        <dbReference type="Proteomes" id="UP001318040"/>
    </source>
</evidence>
<evidence type="ECO:0000256" key="10">
    <source>
        <dbReference type="ARBA" id="ARBA00023172"/>
    </source>
</evidence>
<dbReference type="InterPro" id="IPR006164">
    <property type="entry name" value="DNA_bd_Ku70/Ku80"/>
</dbReference>
<feature type="compositionally biased region" description="Basic and acidic residues" evidence="14">
    <location>
        <begin position="1"/>
        <end position="14"/>
    </location>
</feature>
<keyword evidence="8" id="KW-0067">ATP-binding</keyword>
<evidence type="ECO:0000256" key="1">
    <source>
        <dbReference type="ARBA" id="ARBA00004123"/>
    </source>
</evidence>
<dbReference type="GO" id="GO:0006303">
    <property type="term" value="P:double-strand break repair via nonhomologous end joining"/>
    <property type="evidence" value="ECO:0007669"/>
    <property type="project" value="InterPro"/>
</dbReference>
<dbReference type="EC" id="3.6.4.12" evidence="3"/>
<evidence type="ECO:0000256" key="13">
    <source>
        <dbReference type="ARBA" id="ARBA00047995"/>
    </source>
</evidence>
<dbReference type="SMART" id="SM00559">
    <property type="entry name" value="Ku78"/>
    <property type="match status" value="1"/>
</dbReference>
<dbReference type="SUPFAM" id="SSF100939">
    <property type="entry name" value="SPOC domain-like"/>
    <property type="match status" value="1"/>
</dbReference>
<dbReference type="InterPro" id="IPR036361">
    <property type="entry name" value="SAP_dom_sf"/>
</dbReference>
<evidence type="ECO:0000256" key="6">
    <source>
        <dbReference type="ARBA" id="ARBA00022801"/>
    </source>
</evidence>
<feature type="region of interest" description="Disordered" evidence="14">
    <location>
        <begin position="1"/>
        <end position="36"/>
    </location>
</feature>
<comment type="catalytic activity">
    <reaction evidence="13">
        <text>ATP + H2O = ADP + phosphate + H(+)</text>
        <dbReference type="Rhea" id="RHEA:13065"/>
        <dbReference type="ChEBI" id="CHEBI:15377"/>
        <dbReference type="ChEBI" id="CHEBI:15378"/>
        <dbReference type="ChEBI" id="CHEBI:30616"/>
        <dbReference type="ChEBI" id="CHEBI:43474"/>
        <dbReference type="ChEBI" id="CHEBI:456216"/>
        <dbReference type="EC" id="3.6.4.12"/>
    </reaction>
</comment>
<dbReference type="InterPro" id="IPR006165">
    <property type="entry name" value="Ku70"/>
</dbReference>
<evidence type="ECO:0000256" key="5">
    <source>
        <dbReference type="ARBA" id="ARBA00022763"/>
    </source>
</evidence>
<dbReference type="CDD" id="cd00788">
    <property type="entry name" value="KU70"/>
    <property type="match status" value="1"/>
</dbReference>
<dbReference type="FunFam" id="3.40.50.410:FF:000080">
    <property type="entry name" value="X-ray repair-complementing defective repair in Chinese hamster cells 6"/>
    <property type="match status" value="1"/>
</dbReference>
<keyword evidence="4" id="KW-0547">Nucleotide-binding</keyword>
<dbReference type="GO" id="GO:0016787">
    <property type="term" value="F:hydrolase activity"/>
    <property type="evidence" value="ECO:0007669"/>
    <property type="project" value="UniProtKB-KW"/>
</dbReference>
<evidence type="ECO:0000256" key="14">
    <source>
        <dbReference type="SAM" id="MobiDB-lite"/>
    </source>
</evidence>
<evidence type="ECO:0000256" key="8">
    <source>
        <dbReference type="ARBA" id="ARBA00022840"/>
    </source>
</evidence>
<keyword evidence="10" id="KW-0233">DNA recombination</keyword>
<protein>
    <recommendedName>
        <fullName evidence="3">DNA helicase</fullName>
        <ecNumber evidence="3">3.6.4.12</ecNumber>
    </recommendedName>
</protein>
<dbReference type="Gene3D" id="3.40.50.410">
    <property type="entry name" value="von Willebrand factor, type A domain"/>
    <property type="match status" value="1"/>
</dbReference>
<gene>
    <name evidence="17 18" type="primary">XRCC6</name>
</gene>
<evidence type="ECO:0000256" key="2">
    <source>
        <dbReference type="ARBA" id="ARBA00005240"/>
    </source>
</evidence>
<evidence type="ECO:0000256" key="11">
    <source>
        <dbReference type="ARBA" id="ARBA00023204"/>
    </source>
</evidence>
<feature type="compositionally biased region" description="Acidic residues" evidence="14">
    <location>
        <begin position="15"/>
        <end position="24"/>
    </location>
</feature>
<dbReference type="AlphaFoldDB" id="A0AAJ7U0L0"/>
<keyword evidence="12" id="KW-0539">Nucleus</keyword>
<dbReference type="Gene3D" id="2.40.290.10">
    <property type="match status" value="1"/>
</dbReference>
<evidence type="ECO:0000256" key="3">
    <source>
        <dbReference type="ARBA" id="ARBA00012551"/>
    </source>
</evidence>
<dbReference type="SUPFAM" id="SSF68906">
    <property type="entry name" value="SAP domain"/>
    <property type="match status" value="1"/>
</dbReference>
<keyword evidence="6" id="KW-0378">Hydrolase</keyword>
<dbReference type="RefSeq" id="XP_032826067.1">
    <property type="nucleotide sequence ID" value="XM_032970176.1"/>
</dbReference>
<dbReference type="InterPro" id="IPR005160">
    <property type="entry name" value="Ku_C"/>
</dbReference>
<dbReference type="CDD" id="cd01458">
    <property type="entry name" value="vWA_ku"/>
    <property type="match status" value="1"/>
</dbReference>
<dbReference type="FunFam" id="2.40.290.10:FF:000001">
    <property type="entry name" value="X-ray repair cross complementing 6"/>
    <property type="match status" value="1"/>
</dbReference>
<evidence type="ECO:0000256" key="9">
    <source>
        <dbReference type="ARBA" id="ARBA00023125"/>
    </source>
</evidence>
<evidence type="ECO:0000256" key="7">
    <source>
        <dbReference type="ARBA" id="ARBA00022806"/>
    </source>
</evidence>
<dbReference type="SUPFAM" id="SSF53300">
    <property type="entry name" value="vWA-like"/>
    <property type="match status" value="1"/>
</dbReference>
<feature type="domain" description="Ku" evidence="15">
    <location>
        <begin position="309"/>
        <end position="455"/>
    </location>
</feature>
<dbReference type="Proteomes" id="UP001318040">
    <property type="component" value="Chromosome 43"/>
</dbReference>
<keyword evidence="11" id="KW-0234">DNA repair</keyword>
<dbReference type="GO" id="GO:0000723">
    <property type="term" value="P:telomere maintenance"/>
    <property type="evidence" value="ECO:0007669"/>
    <property type="project" value="InterPro"/>
</dbReference>
<accession>A0AAJ7U0L0</accession>
<evidence type="ECO:0000256" key="12">
    <source>
        <dbReference type="ARBA" id="ARBA00023242"/>
    </source>
</evidence>
<name>A0AAJ7U0L0_PETMA</name>
<dbReference type="Pfam" id="PF03731">
    <property type="entry name" value="Ku_N"/>
    <property type="match status" value="1"/>
</dbReference>
<dbReference type="FunFam" id="4.10.970.10:FF:000001">
    <property type="entry name" value="X-ray repair cross-complementing protein 6 isoform X1"/>
    <property type="match status" value="1"/>
</dbReference>
<dbReference type="GO" id="GO:0042162">
    <property type="term" value="F:telomeric DNA binding"/>
    <property type="evidence" value="ECO:0007669"/>
    <property type="project" value="InterPro"/>
</dbReference>
<evidence type="ECO:0000313" key="17">
    <source>
        <dbReference type="RefSeq" id="XP_032826066.1"/>
    </source>
</evidence>
<dbReference type="PANTHER" id="PTHR12604:SF2">
    <property type="entry name" value="X-RAY REPAIR CROSS-COMPLEMENTING PROTEIN 6"/>
    <property type="match status" value="1"/>
</dbReference>
<dbReference type="PIRSF" id="PIRSF003033">
    <property type="entry name" value="Ku70"/>
    <property type="match status" value="1"/>
</dbReference>
<evidence type="ECO:0000313" key="18">
    <source>
        <dbReference type="RefSeq" id="XP_032826067.1"/>
    </source>
</evidence>
<sequence>MSFPAHDWKEFAEKDVDEEEEEAAEGQGNGGPSVSRDSLVFLVDASEAMFIKEEDSEHSPFEMSIKCVHSVYRSRVVSRERDLLGLVFFGTEKHTNELFKHVYVYHSLDIPGASRILELDRLTSCDVRSKVESLLGHSTDFSLRDAFFACSQLFSASKDRLSHRRVLLLTNQDEPHADNAERAKLARTKAADLRGIGVTLEVLPLGKAGGFRMDAFYRDIVSEEEGGGDPGASRDPACRLGELLQVVRTKEYPKRAMARLPLKLGEGLSLGVAVYTLTRTAHKSFPVKLYRETNEPVKAKKQTFHAKTGRLLLPSDTKKSQVYGYRQIVLENEEVQEVKKFFEPGLVLIGFKPMEYLKRHHHLRPTQFIYPEESLFTGSGRLFTALLTQCLKRGVWALCHYTPRRNAQPRLVGLLPQDEVKEENGTQDTPPGFHILFLPFADDVRNVPKLEGVAWANREQVDKAKAIVERLKFTYRSESFENPSVQQHYRNLEAMALDLEMPEPIVDYTRPPVERIEERAGTLISEFKELVFPPDYEAGQPSGVKRKSAVRKTEKPKVELVLSNEDVRAMVLDGSVVRHTVATLRDICKRFQLRHPGSKKQDLIDSITNYFSKTEPI</sequence>
<proteinExistence type="inferred from homology"/>
<organism evidence="16 18">
    <name type="scientific">Petromyzon marinus</name>
    <name type="common">Sea lamprey</name>
    <dbReference type="NCBI Taxonomy" id="7757"/>
    <lineage>
        <taxon>Eukaryota</taxon>
        <taxon>Metazoa</taxon>
        <taxon>Chordata</taxon>
        <taxon>Craniata</taxon>
        <taxon>Vertebrata</taxon>
        <taxon>Cyclostomata</taxon>
        <taxon>Hyperoartia</taxon>
        <taxon>Petromyzontiformes</taxon>
        <taxon>Petromyzontidae</taxon>
        <taxon>Petromyzon</taxon>
    </lineage>
</organism>
<dbReference type="GO" id="GO:0003684">
    <property type="term" value="F:damaged DNA binding"/>
    <property type="evidence" value="ECO:0007669"/>
    <property type="project" value="InterPro"/>
</dbReference>
<evidence type="ECO:0000259" key="15">
    <source>
        <dbReference type="SMART" id="SM00559"/>
    </source>
</evidence>
<keyword evidence="16" id="KW-1185">Reference proteome</keyword>
<dbReference type="InterPro" id="IPR005161">
    <property type="entry name" value="Ku_N"/>
</dbReference>
<keyword evidence="7" id="KW-0347">Helicase</keyword>